<organism evidence="2 3">
    <name type="scientific">Claviceps africana</name>
    <dbReference type="NCBI Taxonomy" id="83212"/>
    <lineage>
        <taxon>Eukaryota</taxon>
        <taxon>Fungi</taxon>
        <taxon>Dikarya</taxon>
        <taxon>Ascomycota</taxon>
        <taxon>Pezizomycotina</taxon>
        <taxon>Sordariomycetes</taxon>
        <taxon>Hypocreomycetidae</taxon>
        <taxon>Hypocreales</taxon>
        <taxon>Clavicipitaceae</taxon>
        <taxon>Claviceps</taxon>
    </lineage>
</organism>
<keyword evidence="1" id="KW-0812">Transmembrane</keyword>
<feature type="non-terminal residue" evidence="2">
    <location>
        <position position="1"/>
    </location>
</feature>
<sequence length="129" mass="13558">AQAPASMPQPHMSPRMLEACGQLDRQHLAQRATHDPDPALAVPCRPLPSPSPVAVAVAVFTLFLLFLLVPAPEGSCVCRCVHRRPLSAVSLDAPVSQSMLRSASLSGPPSLIRDPSSVIRPASSPIGIN</sequence>
<reference evidence="2" key="1">
    <citation type="journal article" date="2020" name="bioRxiv">
        <title>Whole genome comparisons of ergot fungi reveals the divergence and evolution of species within the genus Claviceps are the result of varying mechanisms driving genome evolution and host range expansion.</title>
        <authorList>
            <person name="Wyka S.A."/>
            <person name="Mondo S.J."/>
            <person name="Liu M."/>
            <person name="Dettman J."/>
            <person name="Nalam V."/>
            <person name="Broders K.D."/>
        </authorList>
    </citation>
    <scope>NUCLEOTIDE SEQUENCE</scope>
    <source>
        <strain evidence="2">CCC 489</strain>
    </source>
</reference>
<comment type="caution">
    <text evidence="2">The sequence shown here is derived from an EMBL/GenBank/DDBJ whole genome shotgun (WGS) entry which is preliminary data.</text>
</comment>
<gene>
    <name evidence="2" type="ORF">E4U42_000275</name>
</gene>
<dbReference type="EMBL" id="SRPY01001056">
    <property type="protein sequence ID" value="KAG5914861.1"/>
    <property type="molecule type" value="Genomic_DNA"/>
</dbReference>
<name>A0A8K0J0F3_9HYPO</name>
<keyword evidence="1" id="KW-1133">Transmembrane helix</keyword>
<dbReference type="Proteomes" id="UP000811619">
    <property type="component" value="Unassembled WGS sequence"/>
</dbReference>
<evidence type="ECO:0000256" key="1">
    <source>
        <dbReference type="SAM" id="Phobius"/>
    </source>
</evidence>
<accession>A0A8K0J0F3</accession>
<dbReference type="AlphaFoldDB" id="A0A8K0J0F3"/>
<keyword evidence="1" id="KW-0472">Membrane</keyword>
<feature type="transmembrane region" description="Helical" evidence="1">
    <location>
        <begin position="53"/>
        <end position="71"/>
    </location>
</feature>
<evidence type="ECO:0000313" key="3">
    <source>
        <dbReference type="Proteomes" id="UP000811619"/>
    </source>
</evidence>
<keyword evidence="3" id="KW-1185">Reference proteome</keyword>
<evidence type="ECO:0000313" key="2">
    <source>
        <dbReference type="EMBL" id="KAG5914861.1"/>
    </source>
</evidence>
<proteinExistence type="predicted"/>
<protein>
    <submittedName>
        <fullName evidence="2">Uncharacterized protein</fullName>
    </submittedName>
</protein>